<keyword evidence="4" id="KW-1185">Reference proteome</keyword>
<evidence type="ECO:0000259" key="2">
    <source>
        <dbReference type="PROSITE" id="PS50943"/>
    </source>
</evidence>
<name>A0ABP7DL86_9ACTN</name>
<dbReference type="InterPro" id="IPR010982">
    <property type="entry name" value="Lambda_DNA-bd_dom_sf"/>
</dbReference>
<dbReference type="EMBL" id="BAAAYX010000011">
    <property type="protein sequence ID" value="GAA3707240.1"/>
    <property type="molecule type" value="Genomic_DNA"/>
</dbReference>
<sequence>MADEDGGGLPHLADRLNELFARVPRPGTVQPYSNDRAAEELSSAGVSVTGAYLGQLRSGKKSNPSARLVAGIAELFDVPVTYFFDEAQAQRITDQLDGLVAIRSANVRGIVARSVGVSDAGLASLAAILEQLRLMEGLDDGLETPVKEHESAMSRRHASASPDRDED</sequence>
<feature type="domain" description="HTH cro/C1-type" evidence="2">
    <location>
        <begin position="48"/>
        <end position="83"/>
    </location>
</feature>
<feature type="region of interest" description="Disordered" evidence="1">
    <location>
        <begin position="143"/>
        <end position="167"/>
    </location>
</feature>
<evidence type="ECO:0000313" key="4">
    <source>
        <dbReference type="Proteomes" id="UP001500051"/>
    </source>
</evidence>
<dbReference type="Gene3D" id="1.10.260.40">
    <property type="entry name" value="lambda repressor-like DNA-binding domains"/>
    <property type="match status" value="1"/>
</dbReference>
<gene>
    <name evidence="3" type="ORF">GCM10022204_26420</name>
</gene>
<dbReference type="PROSITE" id="PS50943">
    <property type="entry name" value="HTH_CROC1"/>
    <property type="match status" value="1"/>
</dbReference>
<evidence type="ECO:0000256" key="1">
    <source>
        <dbReference type="SAM" id="MobiDB-lite"/>
    </source>
</evidence>
<dbReference type="RefSeq" id="WP_344812851.1">
    <property type="nucleotide sequence ID" value="NZ_BAAAYX010000011.1"/>
</dbReference>
<reference evidence="4" key="1">
    <citation type="journal article" date="2019" name="Int. J. Syst. Evol. Microbiol.">
        <title>The Global Catalogue of Microorganisms (GCM) 10K type strain sequencing project: providing services to taxonomists for standard genome sequencing and annotation.</title>
        <authorList>
            <consortium name="The Broad Institute Genomics Platform"/>
            <consortium name="The Broad Institute Genome Sequencing Center for Infectious Disease"/>
            <person name="Wu L."/>
            <person name="Ma J."/>
        </authorList>
    </citation>
    <scope>NUCLEOTIDE SEQUENCE [LARGE SCALE GENOMIC DNA]</scope>
    <source>
        <strain evidence="4">JCM 16548</strain>
    </source>
</reference>
<dbReference type="Proteomes" id="UP001500051">
    <property type="component" value="Unassembled WGS sequence"/>
</dbReference>
<dbReference type="InterPro" id="IPR001387">
    <property type="entry name" value="Cro/C1-type_HTH"/>
</dbReference>
<accession>A0ABP7DL86</accession>
<evidence type="ECO:0000313" key="3">
    <source>
        <dbReference type="EMBL" id="GAA3707240.1"/>
    </source>
</evidence>
<proteinExistence type="predicted"/>
<comment type="caution">
    <text evidence="3">The sequence shown here is derived from an EMBL/GenBank/DDBJ whole genome shotgun (WGS) entry which is preliminary data.</text>
</comment>
<protein>
    <recommendedName>
        <fullName evidence="2">HTH cro/C1-type domain-containing protein</fullName>
    </recommendedName>
</protein>
<organism evidence="3 4">
    <name type="scientific">Microlunatus aurantiacus</name>
    <dbReference type="NCBI Taxonomy" id="446786"/>
    <lineage>
        <taxon>Bacteria</taxon>
        <taxon>Bacillati</taxon>
        <taxon>Actinomycetota</taxon>
        <taxon>Actinomycetes</taxon>
        <taxon>Propionibacteriales</taxon>
        <taxon>Propionibacteriaceae</taxon>
        <taxon>Microlunatus</taxon>
    </lineage>
</organism>